<dbReference type="HOGENOM" id="CLU_1332365_0_0_1"/>
<accession>A5DMV5</accession>
<name>A5DMV5_PICGU</name>
<evidence type="ECO:0000313" key="2">
    <source>
        <dbReference type="Proteomes" id="UP000001997"/>
    </source>
</evidence>
<dbReference type="AlphaFoldDB" id="A5DMV5"/>
<organism evidence="1 2">
    <name type="scientific">Meyerozyma guilliermondii (strain ATCC 6260 / CBS 566 / DSM 6381 / JCM 1539 / NBRC 10279 / NRRL Y-324)</name>
    <name type="common">Yeast</name>
    <name type="synonym">Candida guilliermondii</name>
    <dbReference type="NCBI Taxonomy" id="294746"/>
    <lineage>
        <taxon>Eukaryota</taxon>
        <taxon>Fungi</taxon>
        <taxon>Dikarya</taxon>
        <taxon>Ascomycota</taxon>
        <taxon>Saccharomycotina</taxon>
        <taxon>Pichiomycetes</taxon>
        <taxon>Debaryomycetaceae</taxon>
        <taxon>Meyerozyma</taxon>
    </lineage>
</organism>
<proteinExistence type="predicted"/>
<dbReference type="VEuPathDB" id="FungiDB:PGUG_04606"/>
<evidence type="ECO:0000313" key="1">
    <source>
        <dbReference type="EMBL" id="EDK40508.2"/>
    </source>
</evidence>
<dbReference type="InParanoid" id="A5DMV5"/>
<dbReference type="GeneID" id="5125482"/>
<keyword evidence="2" id="KW-1185">Reference proteome</keyword>
<sequence>MSKVCMLEGTLNDSSSLFPKSKNFNDCGIRRSSMVSNPFPYKSNHSKPCGNLMVASSITPNEAMLKFNFFNFESGGKLMPEISKGSPERSISSKEAGKVKFVNLPLAEMYIVNVLRAGGKSFKVDRSISLSPTSRSLTVFETSGNASNRFSFKFNDINLGVLIRIASSSLPLKFISVQSGRSHLNSVKSLSVIDNLTRVLGKLVVS</sequence>
<reference evidence="1 2" key="1">
    <citation type="journal article" date="2009" name="Nature">
        <title>Evolution of pathogenicity and sexual reproduction in eight Candida genomes.</title>
        <authorList>
            <person name="Butler G."/>
            <person name="Rasmussen M.D."/>
            <person name="Lin M.F."/>
            <person name="Santos M.A."/>
            <person name="Sakthikumar S."/>
            <person name="Munro C.A."/>
            <person name="Rheinbay E."/>
            <person name="Grabherr M."/>
            <person name="Forche A."/>
            <person name="Reedy J.L."/>
            <person name="Agrafioti I."/>
            <person name="Arnaud M.B."/>
            <person name="Bates S."/>
            <person name="Brown A.J."/>
            <person name="Brunke S."/>
            <person name="Costanzo M.C."/>
            <person name="Fitzpatrick D.A."/>
            <person name="de Groot P.W."/>
            <person name="Harris D."/>
            <person name="Hoyer L.L."/>
            <person name="Hube B."/>
            <person name="Klis F.M."/>
            <person name="Kodira C."/>
            <person name="Lennard N."/>
            <person name="Logue M.E."/>
            <person name="Martin R."/>
            <person name="Neiman A.M."/>
            <person name="Nikolaou E."/>
            <person name="Quail M.A."/>
            <person name="Quinn J."/>
            <person name="Santos M.C."/>
            <person name="Schmitzberger F.F."/>
            <person name="Sherlock G."/>
            <person name="Shah P."/>
            <person name="Silverstein K.A."/>
            <person name="Skrzypek M.S."/>
            <person name="Soll D."/>
            <person name="Staggs R."/>
            <person name="Stansfield I."/>
            <person name="Stumpf M.P."/>
            <person name="Sudbery P.E."/>
            <person name="Srikantha T."/>
            <person name="Zeng Q."/>
            <person name="Berman J."/>
            <person name="Berriman M."/>
            <person name="Heitman J."/>
            <person name="Gow N.A."/>
            <person name="Lorenz M.C."/>
            <person name="Birren B.W."/>
            <person name="Kellis M."/>
            <person name="Cuomo C.A."/>
        </authorList>
    </citation>
    <scope>NUCLEOTIDE SEQUENCE [LARGE SCALE GENOMIC DNA]</scope>
    <source>
        <strain evidence="2">ATCC 6260 / CBS 566 / DSM 6381 / JCM 1539 / NBRC 10279 / NRRL Y-324</strain>
    </source>
</reference>
<dbReference type="EMBL" id="CH408159">
    <property type="protein sequence ID" value="EDK40508.2"/>
    <property type="molecule type" value="Genomic_DNA"/>
</dbReference>
<gene>
    <name evidence="1" type="ORF">PGUG_04606</name>
</gene>
<dbReference type="KEGG" id="pgu:PGUG_04606"/>
<protein>
    <submittedName>
        <fullName evidence="1">Uncharacterized protein</fullName>
    </submittedName>
</protein>
<dbReference type="Proteomes" id="UP000001997">
    <property type="component" value="Unassembled WGS sequence"/>
</dbReference>
<dbReference type="RefSeq" id="XP_001483877.2">
    <property type="nucleotide sequence ID" value="XM_001483827.1"/>
</dbReference>